<name>A0ABR2JSN4_9EUKA</name>
<gene>
    <name evidence="2" type="ORF">M9Y10_044552</name>
</gene>
<organism evidence="2 3">
    <name type="scientific">Tritrichomonas musculus</name>
    <dbReference type="NCBI Taxonomy" id="1915356"/>
    <lineage>
        <taxon>Eukaryota</taxon>
        <taxon>Metamonada</taxon>
        <taxon>Parabasalia</taxon>
        <taxon>Tritrichomonadida</taxon>
        <taxon>Tritrichomonadidae</taxon>
        <taxon>Tritrichomonas</taxon>
    </lineage>
</organism>
<protein>
    <recommendedName>
        <fullName evidence="1">DDE-1 domain-containing protein</fullName>
    </recommendedName>
</protein>
<sequence length="381" mass="43395">MLIEEAIDAFEQGHPFDSYEVIDRAFEIRKLRVSAGIKFLNLTGSETHAAELLQKVSKPPSRPWIHSLLSRTHMQLRDRRKIKLQRITGCRREVFEEYFHLIAPIITQTSPYLIFGAYETMLEMLLGTKVLFPEDATEALAAEVESFPHISVMCYHSLLGEVMPPYMIIPSIRTLPPELKIFSDSGLIDVLPETIRKSRAVLILDGHSSRACPIALWLLDKANVEVIIEPANTSHVVQMFDVVLSNPFKSCFRQLFHRLEKKDTTAFPSIIARLRNHAAQAIISSWAAASGIVNRLSAAKATGIHQFDPDVVLNSRFIFQLNEQQIDRQAKRDARRKAGLDINCKILTENEMMNIIREKVQEQERYNHLCVVPPNVISYVD</sequence>
<feature type="domain" description="DDE-1" evidence="1">
    <location>
        <begin position="196"/>
        <end position="257"/>
    </location>
</feature>
<evidence type="ECO:0000313" key="3">
    <source>
        <dbReference type="Proteomes" id="UP001470230"/>
    </source>
</evidence>
<proteinExistence type="predicted"/>
<dbReference type="InterPro" id="IPR004875">
    <property type="entry name" value="DDE_SF_endonuclease_dom"/>
</dbReference>
<keyword evidence="3" id="KW-1185">Reference proteome</keyword>
<dbReference type="Pfam" id="PF03184">
    <property type="entry name" value="DDE_1"/>
    <property type="match status" value="1"/>
</dbReference>
<comment type="caution">
    <text evidence="2">The sequence shown here is derived from an EMBL/GenBank/DDBJ whole genome shotgun (WGS) entry which is preliminary data.</text>
</comment>
<accession>A0ABR2JSN4</accession>
<evidence type="ECO:0000259" key="1">
    <source>
        <dbReference type="Pfam" id="PF03184"/>
    </source>
</evidence>
<reference evidence="2 3" key="1">
    <citation type="submission" date="2024-04" db="EMBL/GenBank/DDBJ databases">
        <title>Tritrichomonas musculus Genome.</title>
        <authorList>
            <person name="Alves-Ferreira E."/>
            <person name="Grigg M."/>
            <person name="Lorenzi H."/>
            <person name="Galac M."/>
        </authorList>
    </citation>
    <scope>NUCLEOTIDE SEQUENCE [LARGE SCALE GENOMIC DNA]</scope>
    <source>
        <strain evidence="2 3">EAF2021</strain>
    </source>
</reference>
<evidence type="ECO:0000313" key="2">
    <source>
        <dbReference type="EMBL" id="KAK8881914.1"/>
    </source>
</evidence>
<dbReference type="EMBL" id="JAPFFF010000009">
    <property type="protein sequence ID" value="KAK8881914.1"/>
    <property type="molecule type" value="Genomic_DNA"/>
</dbReference>
<dbReference type="Proteomes" id="UP001470230">
    <property type="component" value="Unassembled WGS sequence"/>
</dbReference>